<reference evidence="1" key="1">
    <citation type="submission" date="2018-05" db="EMBL/GenBank/DDBJ databases">
        <title>Draft genome of Mucuna pruriens seed.</title>
        <authorList>
            <person name="Nnadi N.E."/>
            <person name="Vos R."/>
            <person name="Hasami M.H."/>
            <person name="Devisetty U.K."/>
            <person name="Aguiy J.C."/>
        </authorList>
    </citation>
    <scope>NUCLEOTIDE SEQUENCE [LARGE SCALE GENOMIC DNA]</scope>
    <source>
        <strain evidence="1">JCA_2017</strain>
    </source>
</reference>
<keyword evidence="2" id="KW-1185">Reference proteome</keyword>
<feature type="non-terminal residue" evidence="1">
    <location>
        <position position="1"/>
    </location>
</feature>
<proteinExistence type="predicted"/>
<dbReference type="AlphaFoldDB" id="A0A371EM44"/>
<evidence type="ECO:0008006" key="3">
    <source>
        <dbReference type="Google" id="ProtNLM"/>
    </source>
</evidence>
<evidence type="ECO:0000313" key="1">
    <source>
        <dbReference type="EMBL" id="RDX66979.1"/>
    </source>
</evidence>
<organism evidence="1 2">
    <name type="scientific">Mucuna pruriens</name>
    <name type="common">Velvet bean</name>
    <name type="synonym">Dolichos pruriens</name>
    <dbReference type="NCBI Taxonomy" id="157652"/>
    <lineage>
        <taxon>Eukaryota</taxon>
        <taxon>Viridiplantae</taxon>
        <taxon>Streptophyta</taxon>
        <taxon>Embryophyta</taxon>
        <taxon>Tracheophyta</taxon>
        <taxon>Spermatophyta</taxon>
        <taxon>Magnoliopsida</taxon>
        <taxon>eudicotyledons</taxon>
        <taxon>Gunneridae</taxon>
        <taxon>Pentapetalae</taxon>
        <taxon>rosids</taxon>
        <taxon>fabids</taxon>
        <taxon>Fabales</taxon>
        <taxon>Fabaceae</taxon>
        <taxon>Papilionoideae</taxon>
        <taxon>50 kb inversion clade</taxon>
        <taxon>NPAAA clade</taxon>
        <taxon>indigoferoid/millettioid clade</taxon>
        <taxon>Phaseoleae</taxon>
        <taxon>Mucuna</taxon>
    </lineage>
</organism>
<dbReference type="OrthoDB" id="1730907at2759"/>
<accession>A0A371EM44</accession>
<sequence length="68" mass="7942">MLQGEETRYQKIEKATLALIEAKIVFQSHPVVVKTNLLIKQILRKLDLARRMVGWAIKLSEFDITFEK</sequence>
<dbReference type="Proteomes" id="UP000257109">
    <property type="component" value="Unassembled WGS sequence"/>
</dbReference>
<evidence type="ECO:0000313" key="2">
    <source>
        <dbReference type="Proteomes" id="UP000257109"/>
    </source>
</evidence>
<dbReference type="EMBL" id="QJKJ01013175">
    <property type="protein sequence ID" value="RDX66979.1"/>
    <property type="molecule type" value="Genomic_DNA"/>
</dbReference>
<comment type="caution">
    <text evidence="1">The sequence shown here is derived from an EMBL/GenBank/DDBJ whole genome shotgun (WGS) entry which is preliminary data.</text>
</comment>
<gene>
    <name evidence="1" type="ORF">CR513_54202</name>
</gene>
<name>A0A371EM44_MUCPR</name>
<protein>
    <recommendedName>
        <fullName evidence="3">Reverse transcriptase RNase H-like domain-containing protein</fullName>
    </recommendedName>
</protein>